<dbReference type="InterPro" id="IPR040156">
    <property type="entry name" value="ETF-QO"/>
</dbReference>
<evidence type="ECO:0000256" key="13">
    <source>
        <dbReference type="SAM" id="MobiDB-lite"/>
    </source>
</evidence>
<comment type="cofactor">
    <cofactor evidence="1">
        <name>[4Fe-4S] cluster</name>
        <dbReference type="ChEBI" id="CHEBI:49883"/>
    </cofactor>
</comment>
<keyword evidence="6" id="KW-0479">Metal-binding</keyword>
<evidence type="ECO:0000256" key="9">
    <source>
        <dbReference type="ARBA" id="ARBA00023002"/>
    </source>
</evidence>
<dbReference type="GeneID" id="13439914"/>
<dbReference type="EMBL" id="LN714484">
    <property type="protein sequence ID" value="CEL68229.1"/>
    <property type="molecule type" value="Genomic_DNA"/>
</dbReference>
<sequence length="891" mass="95382">MHYDIVIVGGGPAGLAAAIRLKQRCEIEGRPLSVCVIDKGASVGSHILSGNVFEPRALDELFPAWRGSLGASGLSGRSPFSAAERAGGVAAAATFLQESVQRLRNLWEGNVPRLQKRTSSVGDGENAAEKSPGKRDWSCEGARGAGKNGELGTGWGDTQAQGRSDGTNTEAAQRLGQDGLEDDVKNVDRVLQTLCNSDLGEAAVRASLTVAEQGINEAEGNFLNAGPTASQAVHTAGGPPVRTLVTEDEVLVFLDDEKALRLPSWVLPAELKNARKNFVISLGEMTRWMSDVAEQNYGVEVYPGFAGADLLVKTSADSAAMPLSSFRTDTSASSASPPSSSESPRSLSTLPSFAFGDAGSRPVVCGVRTADMGVKKDGSRGETFVPGVDLFARQVVLAEGCGGSLAELAIAAFDLRGELQKRRDTNGEKAGDRTKGVTEELEMLEKPAVPCPPQYGLGLKEIWEVQEEHHRAGKVVHTVGWPLGLKNYGGGFLYHSGEANRVLVGFIVGLDYKTPYLNPYEEFQRWKRHPRIASVLAGGRCVAYGAKCLSEGGFQAIPKLTFRGGLLVGDCAGFLNVPKLKGTHLSMKTGMVAADALADAFLLSSSSSSPYSSSPSPSSSSSSPSSSSSSPSSSSPSPSSSSSSPSSSSPVLDSRRADGEAEGREGSEGLELEEYERRLRRSWAIEELYKVRNAKPCFQWGLLPGLIGTFVHARLTQGRERWTLRWDKHDREHTEEAKYHKPISYPAHDGRLTFDLLENLARSGTTHEHDQPPHLVIRAGMERVPVDVSLRLFAGPEGRFCPAKVYEFFEAEDAPLTAPASKKEPSQGCSSASAGDGNEKTKKGSGKVKKMKLQINAQNCLHCKCCAIKTTQNFIEWRVPEGGGGPRYSRM</sequence>
<dbReference type="OMA" id="CCAIKTT"/>
<feature type="region of interest" description="Disordered" evidence="13">
    <location>
        <begin position="817"/>
        <end position="847"/>
    </location>
</feature>
<keyword evidence="11" id="KW-0411">Iron-sulfur</keyword>
<keyword evidence="7" id="KW-0274">FAD</keyword>
<dbReference type="Gene3D" id="3.50.50.60">
    <property type="entry name" value="FAD/NAD(P)-binding domain"/>
    <property type="match status" value="2"/>
</dbReference>
<feature type="compositionally biased region" description="Polar residues" evidence="13">
    <location>
        <begin position="156"/>
        <end position="171"/>
    </location>
</feature>
<organism evidence="16 18">
    <name type="scientific">Neospora caninum (strain Liverpool)</name>
    <dbReference type="NCBI Taxonomy" id="572307"/>
    <lineage>
        <taxon>Eukaryota</taxon>
        <taxon>Sar</taxon>
        <taxon>Alveolata</taxon>
        <taxon>Apicomplexa</taxon>
        <taxon>Conoidasida</taxon>
        <taxon>Coccidia</taxon>
        <taxon>Eucoccidiorida</taxon>
        <taxon>Eimeriorina</taxon>
        <taxon>Sarcocystidae</taxon>
        <taxon>Neospora</taxon>
    </lineage>
</organism>
<evidence type="ECO:0000256" key="5">
    <source>
        <dbReference type="ARBA" id="ARBA00022630"/>
    </source>
</evidence>
<keyword evidence="4" id="KW-0813">Transport</keyword>
<dbReference type="EC" id="1.5.5.1" evidence="3"/>
<evidence type="ECO:0000259" key="15">
    <source>
        <dbReference type="Pfam" id="PF21162"/>
    </source>
</evidence>
<dbReference type="GO" id="GO:0004174">
    <property type="term" value="F:electron-transferring-flavoprotein dehydrogenase activity"/>
    <property type="evidence" value="ECO:0007669"/>
    <property type="project" value="UniProtKB-EC"/>
</dbReference>
<evidence type="ECO:0000313" key="17">
    <source>
        <dbReference type="EMBL" id="CEL68229.1"/>
    </source>
</evidence>
<accession>F0VBE4</accession>
<feature type="compositionally biased region" description="Basic and acidic residues" evidence="13">
    <location>
        <begin position="127"/>
        <end position="138"/>
    </location>
</feature>
<dbReference type="RefSeq" id="XP_003880961.1">
    <property type="nucleotide sequence ID" value="XM_003880912.1"/>
</dbReference>
<gene>
    <name evidence="17" type="ORF">BN1204_040030</name>
    <name evidence="16" type="ORF">NCLIV_040030</name>
</gene>
<dbReference type="InterPro" id="IPR049398">
    <property type="entry name" value="ETF-QO/FixC_UQ-bd"/>
</dbReference>
<feature type="compositionally biased region" description="Gly residues" evidence="13">
    <location>
        <begin position="143"/>
        <end position="155"/>
    </location>
</feature>
<dbReference type="VEuPathDB" id="ToxoDB:NCLIV_040030"/>
<dbReference type="Gene3D" id="3.30.9.90">
    <property type="match status" value="2"/>
</dbReference>
<dbReference type="InParanoid" id="F0VBE4"/>
<evidence type="ECO:0000256" key="8">
    <source>
        <dbReference type="ARBA" id="ARBA00022982"/>
    </source>
</evidence>
<keyword evidence="5" id="KW-0285">Flavoprotein</keyword>
<evidence type="ECO:0000256" key="12">
    <source>
        <dbReference type="ARBA" id="ARBA00023075"/>
    </source>
</evidence>
<feature type="domain" description="ETF-QO/FixC ubiquinone-binding" evidence="15">
    <location>
        <begin position="455"/>
        <end position="549"/>
    </location>
</feature>
<feature type="compositionally biased region" description="Low complexity" evidence="13">
    <location>
        <begin position="330"/>
        <end position="348"/>
    </location>
</feature>
<dbReference type="SUPFAM" id="SSF54862">
    <property type="entry name" value="4Fe-4S ferredoxins"/>
    <property type="match status" value="1"/>
</dbReference>
<proteinExistence type="predicted"/>
<dbReference type="Pfam" id="PF05187">
    <property type="entry name" value="Fer4_ETF_QO"/>
    <property type="match status" value="2"/>
</dbReference>
<dbReference type="Pfam" id="PF21162">
    <property type="entry name" value="ETFQO_UQ-bd"/>
    <property type="match status" value="1"/>
</dbReference>
<evidence type="ECO:0000256" key="11">
    <source>
        <dbReference type="ARBA" id="ARBA00023014"/>
    </source>
</evidence>
<keyword evidence="18" id="KW-1185">Reference proteome</keyword>
<evidence type="ECO:0000313" key="16">
    <source>
        <dbReference type="EMBL" id="CBZ50928.1"/>
    </source>
</evidence>
<evidence type="ECO:0000256" key="1">
    <source>
        <dbReference type="ARBA" id="ARBA00001966"/>
    </source>
</evidence>
<feature type="compositionally biased region" description="Basic and acidic residues" evidence="13">
    <location>
        <begin position="653"/>
        <end position="667"/>
    </location>
</feature>
<dbReference type="GO" id="GO:0046872">
    <property type="term" value="F:metal ion binding"/>
    <property type="evidence" value="ECO:0007669"/>
    <property type="project" value="UniProtKB-KW"/>
</dbReference>
<dbReference type="EMBL" id="FR823385">
    <property type="protein sequence ID" value="CBZ50928.1"/>
    <property type="molecule type" value="Genomic_DNA"/>
</dbReference>
<feature type="compositionally biased region" description="Low complexity" evidence="13">
    <location>
        <begin position="610"/>
        <end position="650"/>
    </location>
</feature>
<feature type="domain" description="ETF-QO/FixX C-terminal" evidence="14">
    <location>
        <begin position="750"/>
        <end position="813"/>
    </location>
</feature>
<dbReference type="Pfam" id="PF13450">
    <property type="entry name" value="NAD_binding_8"/>
    <property type="match status" value="1"/>
</dbReference>
<keyword evidence="10" id="KW-0408">Iron</keyword>
<dbReference type="AlphaFoldDB" id="F0VBE4"/>
<keyword evidence="8" id="KW-0249">Electron transport</keyword>
<dbReference type="InterPro" id="IPR007859">
    <property type="entry name" value="ETF-QO/FixX_C"/>
</dbReference>
<dbReference type="PANTHER" id="PTHR10617">
    <property type="entry name" value="ELECTRON TRANSFER FLAVOPROTEIN-UBIQUINONE OXIDOREDUCTASE"/>
    <property type="match status" value="1"/>
</dbReference>
<dbReference type="InterPro" id="IPR036188">
    <property type="entry name" value="FAD/NAD-bd_sf"/>
</dbReference>
<evidence type="ECO:0000313" key="18">
    <source>
        <dbReference type="Proteomes" id="UP000007494"/>
    </source>
</evidence>
<keyword evidence="12 16" id="KW-0830">Ubiquinone</keyword>
<protein>
    <recommendedName>
        <fullName evidence="3">electron-transferring-flavoprotein dehydrogenase</fullName>
        <ecNumber evidence="3">1.5.5.1</ecNumber>
    </recommendedName>
</protein>
<evidence type="ECO:0000256" key="10">
    <source>
        <dbReference type="ARBA" id="ARBA00023004"/>
    </source>
</evidence>
<dbReference type="eggNOG" id="KOG2415">
    <property type="taxonomic scope" value="Eukaryota"/>
</dbReference>
<comment type="cofactor">
    <cofactor evidence="2">
        <name>FAD</name>
        <dbReference type="ChEBI" id="CHEBI:57692"/>
    </cofactor>
</comment>
<evidence type="ECO:0000256" key="6">
    <source>
        <dbReference type="ARBA" id="ARBA00022723"/>
    </source>
</evidence>
<reference evidence="16" key="1">
    <citation type="submission" date="2011-02" db="EMBL/GenBank/DDBJ databases">
        <authorList>
            <person name="Aslett M."/>
        </authorList>
    </citation>
    <scope>NUCLEOTIDE SEQUENCE</scope>
    <source>
        <strain evidence="16">Liverpool</strain>
    </source>
</reference>
<feature type="region of interest" description="Disordered" evidence="13">
    <location>
        <begin position="326"/>
        <end position="348"/>
    </location>
</feature>
<keyword evidence="9" id="KW-0560">Oxidoreductase</keyword>
<dbReference type="Gene3D" id="3.30.70.20">
    <property type="match status" value="1"/>
</dbReference>
<dbReference type="Proteomes" id="UP000007494">
    <property type="component" value="Chromosome IX"/>
</dbReference>
<dbReference type="SUPFAM" id="SSF51905">
    <property type="entry name" value="FAD/NAD(P)-binding domain"/>
    <property type="match status" value="1"/>
</dbReference>
<dbReference type="GO" id="GO:0051536">
    <property type="term" value="F:iron-sulfur cluster binding"/>
    <property type="evidence" value="ECO:0007669"/>
    <property type="project" value="UniProtKB-KW"/>
</dbReference>
<dbReference type="GO" id="GO:0005743">
    <property type="term" value="C:mitochondrial inner membrane"/>
    <property type="evidence" value="ECO:0007669"/>
    <property type="project" value="TreeGrafter"/>
</dbReference>
<dbReference type="OrthoDB" id="437331at2759"/>
<evidence type="ECO:0000259" key="14">
    <source>
        <dbReference type="Pfam" id="PF05187"/>
    </source>
</evidence>
<dbReference type="SUPFAM" id="SSF54373">
    <property type="entry name" value="FAD-linked reductases, C-terminal domain"/>
    <property type="match status" value="1"/>
</dbReference>
<evidence type="ECO:0000256" key="3">
    <source>
        <dbReference type="ARBA" id="ARBA00012696"/>
    </source>
</evidence>
<dbReference type="PANTHER" id="PTHR10617:SF107">
    <property type="entry name" value="ELECTRON TRANSFER FLAVOPROTEIN-UBIQUINONE OXIDOREDUCTASE, MITOCHONDRIAL"/>
    <property type="match status" value="1"/>
</dbReference>
<evidence type="ECO:0000256" key="7">
    <source>
        <dbReference type="ARBA" id="ARBA00022827"/>
    </source>
</evidence>
<feature type="domain" description="ETF-QO/FixX C-terminal" evidence="14">
    <location>
        <begin position="847"/>
        <end position="889"/>
    </location>
</feature>
<reference evidence="18" key="3">
    <citation type="journal article" date="2012" name="PLoS Pathog.">
        <title>Comparative genomics of the apicomplexan parasites Toxoplasma gondii and Neospora caninum: Coccidia differing in host range and transmission strategy.</title>
        <authorList>
            <person name="Reid A.J."/>
            <person name="Vermont S.J."/>
            <person name="Cotton J.A."/>
            <person name="Harris D."/>
            <person name="Hill-Cawthorne G.A."/>
            <person name="Konen-Waisman S."/>
            <person name="Latham S.M."/>
            <person name="Mourier T."/>
            <person name="Norton R."/>
            <person name="Quail M.A."/>
            <person name="Sanders M."/>
            <person name="Shanmugam D."/>
            <person name="Sohal A."/>
            <person name="Wasmuth J.D."/>
            <person name="Brunk B."/>
            <person name="Grigg M.E."/>
            <person name="Howard J.C."/>
            <person name="Parkinson J."/>
            <person name="Roos D.S."/>
            <person name="Trees A.J."/>
            <person name="Berriman M."/>
            <person name="Pain A."/>
            <person name="Wastling J.M."/>
        </authorList>
    </citation>
    <scope>NUCLEOTIDE SEQUENCE [LARGE SCALE GENOMIC DNA]</scope>
    <source>
        <strain evidence="18">Liverpool</strain>
    </source>
</reference>
<reference evidence="16" key="2">
    <citation type="submission" date="2011-03" db="EMBL/GenBank/DDBJ databases">
        <title>Comparative genomics and transcriptomics of Neospora caninum and Toxoplasma gondii.</title>
        <authorList>
            <person name="Reid A.J."/>
            <person name="Sohal A."/>
            <person name="Harris D."/>
            <person name="Quail M."/>
            <person name="Sanders M."/>
            <person name="Berriman M."/>
            <person name="Wastling J.M."/>
            <person name="Pain A."/>
        </authorList>
    </citation>
    <scope>NUCLEOTIDE SEQUENCE</scope>
    <source>
        <strain evidence="16">Liverpool</strain>
    </source>
</reference>
<feature type="region of interest" description="Disordered" evidence="13">
    <location>
        <begin position="610"/>
        <end position="669"/>
    </location>
</feature>
<evidence type="ECO:0000256" key="4">
    <source>
        <dbReference type="ARBA" id="ARBA00022448"/>
    </source>
</evidence>
<name>F0VBE4_NEOCL</name>
<feature type="region of interest" description="Disordered" evidence="13">
    <location>
        <begin position="115"/>
        <end position="171"/>
    </location>
</feature>
<evidence type="ECO:0000256" key="2">
    <source>
        <dbReference type="ARBA" id="ARBA00001974"/>
    </source>
</evidence>
<reference evidence="17" key="4">
    <citation type="journal article" date="2015" name="PLoS ONE">
        <title>Comprehensive Evaluation of Toxoplasma gondii VEG and Neospora caninum LIV Genomes with Tachyzoite Stage Transcriptome and Proteome Defines Novel Transcript Features.</title>
        <authorList>
            <person name="Ramaprasad A."/>
            <person name="Mourier T."/>
            <person name="Naeem R."/>
            <person name="Malas T.B."/>
            <person name="Moussa E."/>
            <person name="Panigrahi A."/>
            <person name="Vermont S.J."/>
            <person name="Otto T.D."/>
            <person name="Wastling J."/>
            <person name="Pain A."/>
        </authorList>
    </citation>
    <scope>NUCLEOTIDE SEQUENCE</scope>
    <source>
        <strain evidence="17">Liverpool</strain>
    </source>
</reference>